<gene>
    <name evidence="1" type="ORF">JOB18_016745</name>
</gene>
<dbReference type="AlphaFoldDB" id="A0AAV6R780"/>
<sequence>MRPCGRPMYELAVSYQDARLWRSSFHMVWWQQQMRMMRATLIHPFSIKQKKEDIKRLTLKKIISSGAFTSLFTTTSDVPGPPLAIVAAAEILGAEQAICYVNKTDKLSPHRCMRVYWCGMA</sequence>
<protein>
    <submittedName>
        <fullName evidence="1">Uncharacterized protein</fullName>
    </submittedName>
</protein>
<reference evidence="1 2" key="1">
    <citation type="journal article" date="2021" name="Sci. Rep.">
        <title>Chromosome anchoring in Senegalese sole (Solea senegalensis) reveals sex-associated markers and genome rearrangements in flatfish.</title>
        <authorList>
            <person name="Guerrero-Cozar I."/>
            <person name="Gomez-Garrido J."/>
            <person name="Berbel C."/>
            <person name="Martinez-Blanch J.F."/>
            <person name="Alioto T."/>
            <person name="Claros M.G."/>
            <person name="Gagnaire P.A."/>
            <person name="Manchado M."/>
        </authorList>
    </citation>
    <scope>NUCLEOTIDE SEQUENCE [LARGE SCALE GENOMIC DNA]</scope>
    <source>
        <strain evidence="1">Sse05_10M</strain>
    </source>
</reference>
<dbReference type="Proteomes" id="UP000693946">
    <property type="component" value="Linkage Group LG20"/>
</dbReference>
<proteinExistence type="predicted"/>
<evidence type="ECO:0000313" key="1">
    <source>
        <dbReference type="EMBL" id="KAG7500359.1"/>
    </source>
</evidence>
<comment type="caution">
    <text evidence="1">The sequence shown here is derived from an EMBL/GenBank/DDBJ whole genome shotgun (WGS) entry which is preliminary data.</text>
</comment>
<dbReference type="EMBL" id="JAGKHQ010000013">
    <property type="protein sequence ID" value="KAG7500359.1"/>
    <property type="molecule type" value="Genomic_DNA"/>
</dbReference>
<evidence type="ECO:0000313" key="2">
    <source>
        <dbReference type="Proteomes" id="UP000693946"/>
    </source>
</evidence>
<keyword evidence="2" id="KW-1185">Reference proteome</keyword>
<accession>A0AAV6R780</accession>
<name>A0AAV6R780_SOLSE</name>
<organism evidence="1 2">
    <name type="scientific">Solea senegalensis</name>
    <name type="common">Senegalese sole</name>
    <dbReference type="NCBI Taxonomy" id="28829"/>
    <lineage>
        <taxon>Eukaryota</taxon>
        <taxon>Metazoa</taxon>
        <taxon>Chordata</taxon>
        <taxon>Craniata</taxon>
        <taxon>Vertebrata</taxon>
        <taxon>Euteleostomi</taxon>
        <taxon>Actinopterygii</taxon>
        <taxon>Neopterygii</taxon>
        <taxon>Teleostei</taxon>
        <taxon>Neoteleostei</taxon>
        <taxon>Acanthomorphata</taxon>
        <taxon>Carangaria</taxon>
        <taxon>Pleuronectiformes</taxon>
        <taxon>Pleuronectoidei</taxon>
        <taxon>Soleidae</taxon>
        <taxon>Solea</taxon>
    </lineage>
</organism>